<dbReference type="Proteomes" id="UP001370490">
    <property type="component" value="Unassembled WGS sequence"/>
</dbReference>
<evidence type="ECO:0000256" key="8">
    <source>
        <dbReference type="ARBA" id="ARBA00022884"/>
    </source>
</evidence>
<dbReference type="PROSITE" id="PS50142">
    <property type="entry name" value="RNASE_3_2"/>
    <property type="match status" value="1"/>
</dbReference>
<evidence type="ECO:0000256" key="4">
    <source>
        <dbReference type="ARBA" id="ARBA00022723"/>
    </source>
</evidence>
<dbReference type="GO" id="GO:0005737">
    <property type="term" value="C:cytoplasm"/>
    <property type="evidence" value="ECO:0007669"/>
    <property type="project" value="TreeGrafter"/>
</dbReference>
<evidence type="ECO:0000256" key="1">
    <source>
        <dbReference type="ARBA" id="ARBA00001936"/>
    </source>
</evidence>
<dbReference type="EMBL" id="JBAMMX010000001">
    <property type="protein sequence ID" value="KAK6946980.1"/>
    <property type="molecule type" value="Genomic_DNA"/>
</dbReference>
<dbReference type="InterPro" id="IPR014720">
    <property type="entry name" value="dsRBD_dom"/>
</dbReference>
<feature type="domain" description="DRBM" evidence="10">
    <location>
        <begin position="262"/>
        <end position="335"/>
    </location>
</feature>
<feature type="domain" description="DRBM" evidence="10">
    <location>
        <begin position="177"/>
        <end position="240"/>
    </location>
</feature>
<evidence type="ECO:0000259" key="11">
    <source>
        <dbReference type="PROSITE" id="PS50142"/>
    </source>
</evidence>
<keyword evidence="6" id="KW-0378">Hydrolase</keyword>
<evidence type="ECO:0000256" key="3">
    <source>
        <dbReference type="ARBA" id="ARBA00022722"/>
    </source>
</evidence>
<keyword evidence="8 9" id="KW-0694">RNA-binding</keyword>
<evidence type="ECO:0000313" key="13">
    <source>
        <dbReference type="Proteomes" id="UP001370490"/>
    </source>
</evidence>
<dbReference type="GO" id="GO:0046872">
    <property type="term" value="F:metal ion binding"/>
    <property type="evidence" value="ECO:0007669"/>
    <property type="project" value="UniProtKB-KW"/>
</dbReference>
<dbReference type="InterPro" id="IPR000999">
    <property type="entry name" value="RNase_III_dom"/>
</dbReference>
<dbReference type="PANTHER" id="PTHR14950">
    <property type="entry name" value="DICER-RELATED"/>
    <property type="match status" value="1"/>
</dbReference>
<dbReference type="SUPFAM" id="SSF54768">
    <property type="entry name" value="dsRNA-binding domain-like"/>
    <property type="match status" value="2"/>
</dbReference>
<evidence type="ECO:0000259" key="10">
    <source>
        <dbReference type="PROSITE" id="PS50137"/>
    </source>
</evidence>
<keyword evidence="13" id="KW-1185">Reference proteome</keyword>
<gene>
    <name evidence="12" type="ORF">RJ641_000453</name>
</gene>
<sequence length="344" mass="38118">MATATTVTVAPTATSSDMSTAVWEVERLLNYKFKDSTLLEEALTHSSYPDAVSYQRLEFVGDAVLNLAFANYAFLTYPGLDPGDLSSLRAANVSTEKLARVAIKHNLYKYLRHNASSMDENVKEFELFVQQELQDGQDDSLYGGLIKAPKVLADIVESVAAAIYPIVTLNDLMRQPQPVTMLFEFCQKQGKKVDIKHGRKGNKIIASVFVDGKLIASNGSDKKDTAKLNAAKAALKMLAPSNFKNMFREDYYVTDGTDEVEAAKQKLNELCSKKRWPKPIYSLEKEEGLGHCKRFICSVQIPTIDGVLYIKGDEKSRVKDAQNSAASMMLLSIQELKHSNGSLP</sequence>
<dbReference type="Pfam" id="PF00636">
    <property type="entry name" value="Ribonuclease_3"/>
    <property type="match status" value="1"/>
</dbReference>
<evidence type="ECO:0000256" key="2">
    <source>
        <dbReference type="ARBA" id="ARBA00001946"/>
    </source>
</evidence>
<keyword evidence="5" id="KW-0255">Endonuclease</keyword>
<feature type="non-terminal residue" evidence="12">
    <location>
        <position position="344"/>
    </location>
</feature>
<keyword evidence="7" id="KW-0460">Magnesium</keyword>
<accession>A0AAN8ZVR0</accession>
<keyword evidence="3" id="KW-0540">Nuclease</keyword>
<feature type="domain" description="RNase III" evidence="11">
    <location>
        <begin position="22"/>
        <end position="164"/>
    </location>
</feature>
<dbReference type="PANTHER" id="PTHR14950:SF49">
    <property type="entry name" value="RIBONUCLEASE 3-LIKE PROTEIN 2-RELATED"/>
    <property type="match status" value="1"/>
</dbReference>
<evidence type="ECO:0000256" key="7">
    <source>
        <dbReference type="ARBA" id="ARBA00022842"/>
    </source>
</evidence>
<dbReference type="CDD" id="cd00593">
    <property type="entry name" value="RIBOc"/>
    <property type="match status" value="1"/>
</dbReference>
<dbReference type="Gene3D" id="1.10.1520.10">
    <property type="entry name" value="Ribonuclease III domain"/>
    <property type="match status" value="1"/>
</dbReference>
<dbReference type="SMART" id="SM00358">
    <property type="entry name" value="DSRM"/>
    <property type="match status" value="2"/>
</dbReference>
<evidence type="ECO:0000256" key="9">
    <source>
        <dbReference type="PROSITE-ProRule" id="PRU00266"/>
    </source>
</evidence>
<comment type="cofactor">
    <cofactor evidence="2">
        <name>Mg(2+)</name>
        <dbReference type="ChEBI" id="CHEBI:18420"/>
    </cofactor>
</comment>
<dbReference type="SUPFAM" id="SSF69065">
    <property type="entry name" value="RNase III domain-like"/>
    <property type="match status" value="1"/>
</dbReference>
<organism evidence="12 13">
    <name type="scientific">Dillenia turbinata</name>
    <dbReference type="NCBI Taxonomy" id="194707"/>
    <lineage>
        <taxon>Eukaryota</taxon>
        <taxon>Viridiplantae</taxon>
        <taxon>Streptophyta</taxon>
        <taxon>Embryophyta</taxon>
        <taxon>Tracheophyta</taxon>
        <taxon>Spermatophyta</taxon>
        <taxon>Magnoliopsida</taxon>
        <taxon>eudicotyledons</taxon>
        <taxon>Gunneridae</taxon>
        <taxon>Pentapetalae</taxon>
        <taxon>Dilleniales</taxon>
        <taxon>Dilleniaceae</taxon>
        <taxon>Dillenia</taxon>
    </lineage>
</organism>
<proteinExistence type="predicted"/>
<evidence type="ECO:0000256" key="6">
    <source>
        <dbReference type="ARBA" id="ARBA00022801"/>
    </source>
</evidence>
<dbReference type="FunFam" id="1.10.1520.10:FF:000004">
    <property type="entry name" value="Endoribonuclease dicer-like 1"/>
    <property type="match status" value="1"/>
</dbReference>
<dbReference type="Pfam" id="PF00035">
    <property type="entry name" value="dsrm"/>
    <property type="match status" value="1"/>
</dbReference>
<dbReference type="GO" id="GO:0005634">
    <property type="term" value="C:nucleus"/>
    <property type="evidence" value="ECO:0007669"/>
    <property type="project" value="TreeGrafter"/>
</dbReference>
<dbReference type="AlphaFoldDB" id="A0AAN8ZVR0"/>
<dbReference type="PROSITE" id="PS50137">
    <property type="entry name" value="DS_RBD"/>
    <property type="match status" value="2"/>
</dbReference>
<comment type="caution">
    <text evidence="12">The sequence shown here is derived from an EMBL/GenBank/DDBJ whole genome shotgun (WGS) entry which is preliminary data.</text>
</comment>
<dbReference type="GO" id="GO:0004525">
    <property type="term" value="F:ribonuclease III activity"/>
    <property type="evidence" value="ECO:0007669"/>
    <property type="project" value="InterPro"/>
</dbReference>
<evidence type="ECO:0000313" key="12">
    <source>
        <dbReference type="EMBL" id="KAK6946980.1"/>
    </source>
</evidence>
<dbReference type="GO" id="GO:0030422">
    <property type="term" value="P:siRNA processing"/>
    <property type="evidence" value="ECO:0007669"/>
    <property type="project" value="TreeGrafter"/>
</dbReference>
<evidence type="ECO:0000256" key="5">
    <source>
        <dbReference type="ARBA" id="ARBA00022759"/>
    </source>
</evidence>
<comment type="cofactor">
    <cofactor evidence="1">
        <name>Mn(2+)</name>
        <dbReference type="ChEBI" id="CHEBI:29035"/>
    </cofactor>
</comment>
<reference evidence="12 13" key="1">
    <citation type="submission" date="2023-12" db="EMBL/GenBank/DDBJ databases">
        <title>A high-quality genome assembly for Dillenia turbinata (Dilleniales).</title>
        <authorList>
            <person name="Chanderbali A."/>
        </authorList>
    </citation>
    <scope>NUCLEOTIDE SEQUENCE [LARGE SCALE GENOMIC DNA]</scope>
    <source>
        <strain evidence="12">LSX21</strain>
        <tissue evidence="12">Leaf</tissue>
    </source>
</reference>
<dbReference type="GO" id="GO:0003723">
    <property type="term" value="F:RNA binding"/>
    <property type="evidence" value="ECO:0007669"/>
    <property type="project" value="UniProtKB-UniRule"/>
</dbReference>
<dbReference type="Gene3D" id="3.30.160.20">
    <property type="match status" value="2"/>
</dbReference>
<protein>
    <submittedName>
        <fullName evidence="12">Ribonuclease III domain</fullName>
    </submittedName>
</protein>
<dbReference type="SMART" id="SM00535">
    <property type="entry name" value="RIBOc"/>
    <property type="match status" value="1"/>
</dbReference>
<dbReference type="Pfam" id="PF14709">
    <property type="entry name" value="DND1_DSRM"/>
    <property type="match status" value="1"/>
</dbReference>
<dbReference type="InterPro" id="IPR036389">
    <property type="entry name" value="RNase_III_sf"/>
</dbReference>
<dbReference type="PROSITE" id="PS00517">
    <property type="entry name" value="RNASE_3_1"/>
    <property type="match status" value="1"/>
</dbReference>
<name>A0AAN8ZVR0_9MAGN</name>
<keyword evidence="4" id="KW-0479">Metal-binding</keyword>